<dbReference type="EMBL" id="JBEZFP010000104">
    <property type="protein sequence ID" value="MEU8137909.1"/>
    <property type="molecule type" value="Genomic_DNA"/>
</dbReference>
<comment type="caution">
    <text evidence="1">The sequence shown here is derived from an EMBL/GenBank/DDBJ whole genome shotgun (WGS) entry which is preliminary data.</text>
</comment>
<accession>A0ABV3DQ88</accession>
<name>A0ABV3DQ88_9ACTN</name>
<evidence type="ECO:0000313" key="1">
    <source>
        <dbReference type="EMBL" id="MEU8137909.1"/>
    </source>
</evidence>
<reference evidence="1 2" key="1">
    <citation type="submission" date="2024-06" db="EMBL/GenBank/DDBJ databases">
        <title>The Natural Products Discovery Center: Release of the First 8490 Sequenced Strains for Exploring Actinobacteria Biosynthetic Diversity.</title>
        <authorList>
            <person name="Kalkreuter E."/>
            <person name="Kautsar S.A."/>
            <person name="Yang D."/>
            <person name="Bader C.D."/>
            <person name="Teijaro C.N."/>
            <person name="Fluegel L."/>
            <person name="Davis C.M."/>
            <person name="Simpson J.R."/>
            <person name="Lauterbach L."/>
            <person name="Steele A.D."/>
            <person name="Gui C."/>
            <person name="Meng S."/>
            <person name="Li G."/>
            <person name="Viehrig K."/>
            <person name="Ye F."/>
            <person name="Su P."/>
            <person name="Kiefer A.F."/>
            <person name="Nichols A."/>
            <person name="Cepeda A.J."/>
            <person name="Yan W."/>
            <person name="Fan B."/>
            <person name="Jiang Y."/>
            <person name="Adhikari A."/>
            <person name="Zheng C.-J."/>
            <person name="Schuster L."/>
            <person name="Cowan T.M."/>
            <person name="Smanski M.J."/>
            <person name="Chevrette M.G."/>
            <person name="De Carvalho L.P.S."/>
            <person name="Shen B."/>
        </authorList>
    </citation>
    <scope>NUCLEOTIDE SEQUENCE [LARGE SCALE GENOMIC DNA]</scope>
    <source>
        <strain evidence="1 2">NPDC048946</strain>
    </source>
</reference>
<evidence type="ECO:0000313" key="2">
    <source>
        <dbReference type="Proteomes" id="UP001551482"/>
    </source>
</evidence>
<gene>
    <name evidence="1" type="ORF">AB0C36_30910</name>
</gene>
<dbReference type="Proteomes" id="UP001551482">
    <property type="component" value="Unassembled WGS sequence"/>
</dbReference>
<dbReference type="RefSeq" id="WP_358360497.1">
    <property type="nucleotide sequence ID" value="NZ_JBEZFP010000104.1"/>
</dbReference>
<proteinExistence type="predicted"/>
<organism evidence="1 2">
    <name type="scientific">Streptodolium elevatio</name>
    <dbReference type="NCBI Taxonomy" id="3157996"/>
    <lineage>
        <taxon>Bacteria</taxon>
        <taxon>Bacillati</taxon>
        <taxon>Actinomycetota</taxon>
        <taxon>Actinomycetes</taxon>
        <taxon>Kitasatosporales</taxon>
        <taxon>Streptomycetaceae</taxon>
        <taxon>Streptodolium</taxon>
    </lineage>
</organism>
<keyword evidence="2" id="KW-1185">Reference proteome</keyword>
<protein>
    <submittedName>
        <fullName evidence="1">Uncharacterized protein</fullName>
    </submittedName>
</protein>
<sequence>MTDPATPPGADAHYLTHTARLYGWTVAAHHDGSVRMSLPDRTVWAHFAPDGSFRYGRATGPHSSDAELDMRQVLDVLEKHGMPTPPSPRLP</sequence>